<dbReference type="Proteomes" id="UP001152622">
    <property type="component" value="Chromosome 9"/>
</dbReference>
<reference evidence="1" key="1">
    <citation type="journal article" date="2023" name="Science">
        <title>Genome structures resolve the early diversification of teleost fishes.</title>
        <authorList>
            <person name="Parey E."/>
            <person name="Louis A."/>
            <person name="Montfort J."/>
            <person name="Bouchez O."/>
            <person name="Roques C."/>
            <person name="Iampietro C."/>
            <person name="Lluch J."/>
            <person name="Castinel A."/>
            <person name="Donnadieu C."/>
            <person name="Desvignes T."/>
            <person name="Floi Bucao C."/>
            <person name="Jouanno E."/>
            <person name="Wen M."/>
            <person name="Mejri S."/>
            <person name="Dirks R."/>
            <person name="Jansen H."/>
            <person name="Henkel C."/>
            <person name="Chen W.J."/>
            <person name="Zahm M."/>
            <person name="Cabau C."/>
            <person name="Klopp C."/>
            <person name="Thompson A.W."/>
            <person name="Robinson-Rechavi M."/>
            <person name="Braasch I."/>
            <person name="Lecointre G."/>
            <person name="Bobe J."/>
            <person name="Postlethwait J.H."/>
            <person name="Berthelot C."/>
            <person name="Roest Crollius H."/>
            <person name="Guiguen Y."/>
        </authorList>
    </citation>
    <scope>NUCLEOTIDE SEQUENCE</scope>
    <source>
        <strain evidence="1">WJC10195</strain>
    </source>
</reference>
<proteinExistence type="predicted"/>
<protein>
    <submittedName>
        <fullName evidence="1">Uncharacterized protein</fullName>
    </submittedName>
</protein>
<keyword evidence="2" id="KW-1185">Reference proteome</keyword>
<name>A0A9Q1IQC0_SYNKA</name>
<gene>
    <name evidence="1" type="ORF">SKAU_G00256840</name>
</gene>
<evidence type="ECO:0000313" key="2">
    <source>
        <dbReference type="Proteomes" id="UP001152622"/>
    </source>
</evidence>
<comment type="caution">
    <text evidence="1">The sequence shown here is derived from an EMBL/GenBank/DDBJ whole genome shotgun (WGS) entry which is preliminary data.</text>
</comment>
<evidence type="ECO:0000313" key="1">
    <source>
        <dbReference type="EMBL" id="KAJ8350554.1"/>
    </source>
</evidence>
<accession>A0A9Q1IQC0</accession>
<sequence>MDSTTDSSTICHDCSVTGMQSLSITSGCRQSGNQLANYKKRWNGPTTGFKPSKNGVHEPALAKVSDGGLELVAGGLEITPNFQGKQEHGSPFLRIRGSMCQPGAAGCGQAIVVLARSSRTRGTAPLAPCSPASG</sequence>
<dbReference type="EMBL" id="JAINUF010000009">
    <property type="protein sequence ID" value="KAJ8350554.1"/>
    <property type="molecule type" value="Genomic_DNA"/>
</dbReference>
<dbReference type="AlphaFoldDB" id="A0A9Q1IQC0"/>
<organism evidence="1 2">
    <name type="scientific">Synaphobranchus kaupii</name>
    <name type="common">Kaup's arrowtooth eel</name>
    <dbReference type="NCBI Taxonomy" id="118154"/>
    <lineage>
        <taxon>Eukaryota</taxon>
        <taxon>Metazoa</taxon>
        <taxon>Chordata</taxon>
        <taxon>Craniata</taxon>
        <taxon>Vertebrata</taxon>
        <taxon>Euteleostomi</taxon>
        <taxon>Actinopterygii</taxon>
        <taxon>Neopterygii</taxon>
        <taxon>Teleostei</taxon>
        <taxon>Anguilliformes</taxon>
        <taxon>Synaphobranchidae</taxon>
        <taxon>Synaphobranchus</taxon>
    </lineage>
</organism>